<dbReference type="Proteomes" id="UP000003162">
    <property type="component" value="Unassembled WGS sequence"/>
</dbReference>
<reference evidence="2 3" key="2">
    <citation type="submission" date="2007-09" db="EMBL/GenBank/DDBJ databases">
        <authorList>
            <person name="Fulton L."/>
            <person name="Clifton S."/>
            <person name="Fulton B."/>
            <person name="Xu J."/>
            <person name="Minx P."/>
            <person name="Pepin K.H."/>
            <person name="Johnson M."/>
            <person name="Thiruvilangam P."/>
            <person name="Bhonagiri V."/>
            <person name="Nash W.E."/>
            <person name="Mardis E.R."/>
            <person name="Wilson R.K."/>
        </authorList>
    </citation>
    <scope>NUCLEOTIDE SEQUENCE [LARGE SCALE GENOMIC DNA]</scope>
    <source>
        <strain evidence="2 3">ATCC 33270</strain>
    </source>
</reference>
<dbReference type="SUPFAM" id="SSF160704">
    <property type="entry name" value="YehR-like"/>
    <property type="match status" value="1"/>
</dbReference>
<name>A8SIW4_9FIRM</name>
<dbReference type="Gene3D" id="3.30.1830.10">
    <property type="entry name" value="YehR-like"/>
    <property type="match status" value="1"/>
</dbReference>
<evidence type="ECO:0000313" key="3">
    <source>
        <dbReference type="Proteomes" id="UP000003162"/>
    </source>
</evidence>
<organism evidence="2 3">
    <name type="scientific">Parvimonas micra ATCC 33270</name>
    <dbReference type="NCBI Taxonomy" id="411465"/>
    <lineage>
        <taxon>Bacteria</taxon>
        <taxon>Bacillati</taxon>
        <taxon>Bacillota</taxon>
        <taxon>Tissierellia</taxon>
        <taxon>Tissierellales</taxon>
        <taxon>Peptoniphilaceae</taxon>
        <taxon>Parvimonas</taxon>
    </lineage>
</organism>
<comment type="caution">
    <text evidence="2">The sequence shown here is derived from an EMBL/GenBank/DDBJ whole genome shotgun (WGS) entry which is preliminary data.</text>
</comment>
<dbReference type="RefSeq" id="WP_004831946.1">
    <property type="nucleotide sequence ID" value="NZ_DS483515.1"/>
</dbReference>
<dbReference type="AlphaFoldDB" id="A8SIW4"/>
<feature type="coiled-coil region" evidence="1">
    <location>
        <begin position="14"/>
        <end position="43"/>
    </location>
</feature>
<dbReference type="Pfam" id="PF06998">
    <property type="entry name" value="DUF1307"/>
    <property type="match status" value="1"/>
</dbReference>
<reference evidence="2 3" key="1">
    <citation type="submission" date="2007-09" db="EMBL/GenBank/DDBJ databases">
        <title>Draft genome sequence of Peptostreptococcus micros (ATCC 33270).</title>
        <authorList>
            <person name="Sudarsanam P."/>
            <person name="Ley R."/>
            <person name="Guruge J."/>
            <person name="Turnbaugh P.J."/>
            <person name="Mahowald M."/>
            <person name="Liep D."/>
            <person name="Gordon J."/>
        </authorList>
    </citation>
    <scope>NUCLEOTIDE SEQUENCE [LARGE SCALE GENOMIC DNA]</scope>
    <source>
        <strain evidence="2 3">ATCC 33270</strain>
    </source>
</reference>
<accession>A8SIW4</accession>
<evidence type="ECO:0000256" key="1">
    <source>
        <dbReference type="SAM" id="Coils"/>
    </source>
</evidence>
<dbReference type="EMBL" id="ABEE02000014">
    <property type="protein sequence ID" value="EDP24780.1"/>
    <property type="molecule type" value="Genomic_DNA"/>
</dbReference>
<keyword evidence="1" id="KW-0175">Coiled coil</keyword>
<evidence type="ECO:0008006" key="4">
    <source>
        <dbReference type="Google" id="ProtNLM"/>
    </source>
</evidence>
<gene>
    <name evidence="2" type="ORF">PEPMIC_00224</name>
</gene>
<proteinExistence type="predicted"/>
<dbReference type="GeneID" id="93384735"/>
<protein>
    <recommendedName>
        <fullName evidence="4">DUF1307 domain-containing protein</fullName>
    </recommendedName>
</protein>
<evidence type="ECO:0000313" key="2">
    <source>
        <dbReference type="EMBL" id="EDP24780.1"/>
    </source>
</evidence>
<sequence length="159" mass="17732">MGMVACSGGNKKVLKVANEEELKKEEEKAKKEEEKTVKTFSKDFDTKSFIVEYKGDVVNKITMKSVLSFEKLKIKNEKDANAVIAKQKQVFATLGDSAKSEVKIENKNLVMTIVVDVAKMDVNKFNKSGILGGTLDANNFKSLKAFENNLIQNGYVEKK</sequence>
<dbReference type="InterPro" id="IPR036699">
    <property type="entry name" value="YehR-like_sf"/>
</dbReference>
<dbReference type="InterPro" id="IPR009736">
    <property type="entry name" value="DUF1307"/>
</dbReference>
<dbReference type="HOGENOM" id="CLU_1659078_0_0_9"/>